<dbReference type="InterPro" id="IPR034907">
    <property type="entry name" value="NDK-like_dom"/>
</dbReference>
<keyword evidence="22" id="KW-1185">Reference proteome</keyword>
<comment type="subcellular location">
    <subcellularLocation>
        <location evidence="5">Mitochondrion intermembrane space</location>
    </subcellularLocation>
    <subcellularLocation>
        <location evidence="4">Plastid</location>
        <location evidence="4">Chloroplast thylakoid lumen</location>
    </subcellularLocation>
</comment>
<evidence type="ECO:0000256" key="12">
    <source>
        <dbReference type="ARBA" id="ARBA00022840"/>
    </source>
</evidence>
<evidence type="ECO:0000256" key="8">
    <source>
        <dbReference type="ARBA" id="ARBA00022679"/>
    </source>
</evidence>
<dbReference type="GO" id="GO:0006228">
    <property type="term" value="P:UTP biosynthetic process"/>
    <property type="evidence" value="ECO:0007669"/>
    <property type="project" value="InterPro"/>
</dbReference>
<feature type="binding site" evidence="16">
    <location>
        <position position="198"/>
    </location>
    <ligand>
        <name>ATP</name>
        <dbReference type="ChEBI" id="CHEBI:30616"/>
    </ligand>
</feature>
<evidence type="ECO:0000256" key="6">
    <source>
        <dbReference type="ARBA" id="ARBA00008142"/>
    </source>
</evidence>
<feature type="binding site" evidence="16">
    <location>
        <position position="95"/>
    </location>
    <ligand>
        <name>ATP</name>
        <dbReference type="ChEBI" id="CHEBI:30616"/>
    </ligand>
</feature>
<dbReference type="NCBIfam" id="NF001908">
    <property type="entry name" value="PRK00668.1"/>
    <property type="match status" value="1"/>
</dbReference>
<dbReference type="PANTHER" id="PTHR36048:SF1">
    <property type="entry name" value="RIBOSOME MATURATION FACTOR"/>
    <property type="match status" value="1"/>
</dbReference>
<dbReference type="PRINTS" id="PR01243">
    <property type="entry name" value="NUCDPKINASE"/>
</dbReference>
<dbReference type="GO" id="GO:0009543">
    <property type="term" value="C:chloroplast thylakoid lumen"/>
    <property type="evidence" value="ECO:0007669"/>
    <property type="project" value="UniProtKB-SubCell"/>
</dbReference>
<evidence type="ECO:0000256" key="16">
    <source>
        <dbReference type="PROSITE-ProRule" id="PRU00706"/>
    </source>
</evidence>
<proteinExistence type="inferred from homology"/>
<comment type="function">
    <text evidence="15">Major role in the synthesis of nucleoside triphosphates other than ATP. The ATP gamma phosphate is transferred to the NDP beta phosphate via a ping-pong mechanism, using a phosphorylated active-site intermediate. Shows the highest specificity towards GDP.</text>
</comment>
<dbReference type="Gramene" id="OMO79752">
    <property type="protein sequence ID" value="OMO79752"/>
    <property type="gene ID" value="CCACVL1_13437"/>
</dbReference>
<feature type="domain" description="Nucleoside diphosphate kinase-like" evidence="20">
    <location>
        <begin position="87"/>
        <end position="224"/>
    </location>
</feature>
<dbReference type="PROSITE" id="PS51374">
    <property type="entry name" value="NDPK_LIKE"/>
    <property type="match status" value="1"/>
</dbReference>
<dbReference type="EC" id="2.7.4.6" evidence="18"/>
<evidence type="ECO:0000256" key="19">
    <source>
        <dbReference type="SAM" id="MobiDB-lite"/>
    </source>
</evidence>
<keyword evidence="12 18" id="KW-0067">ATP-binding</keyword>
<evidence type="ECO:0000256" key="11">
    <source>
        <dbReference type="ARBA" id="ARBA00022777"/>
    </source>
</evidence>
<feature type="binding site" evidence="16">
    <location>
        <position position="177"/>
    </location>
    <ligand>
        <name>ATP</name>
        <dbReference type="ChEBI" id="CHEBI:30616"/>
    </ligand>
</feature>
<evidence type="ECO:0000256" key="17">
    <source>
        <dbReference type="RuleBase" id="RU004011"/>
    </source>
</evidence>
<evidence type="ECO:0000256" key="7">
    <source>
        <dbReference type="ARBA" id="ARBA00011643"/>
    </source>
</evidence>
<evidence type="ECO:0000256" key="18">
    <source>
        <dbReference type="RuleBase" id="RU004013"/>
    </source>
</evidence>
<evidence type="ECO:0000256" key="1">
    <source>
        <dbReference type="ARBA" id="ARBA00000082"/>
    </source>
</evidence>
<keyword evidence="9" id="KW-0479">Metal-binding</keyword>
<evidence type="ECO:0000256" key="13">
    <source>
        <dbReference type="ARBA" id="ARBA00022842"/>
    </source>
</evidence>
<organism evidence="21 22">
    <name type="scientific">Corchorus capsularis</name>
    <name type="common">Jute</name>
    <dbReference type="NCBI Taxonomy" id="210143"/>
    <lineage>
        <taxon>Eukaryota</taxon>
        <taxon>Viridiplantae</taxon>
        <taxon>Streptophyta</taxon>
        <taxon>Embryophyta</taxon>
        <taxon>Tracheophyta</taxon>
        <taxon>Spermatophyta</taxon>
        <taxon>Magnoliopsida</taxon>
        <taxon>eudicotyledons</taxon>
        <taxon>Gunneridae</taxon>
        <taxon>Pentapetalae</taxon>
        <taxon>rosids</taxon>
        <taxon>malvids</taxon>
        <taxon>Malvales</taxon>
        <taxon>Malvaceae</taxon>
        <taxon>Grewioideae</taxon>
        <taxon>Apeibeae</taxon>
        <taxon>Corchorus</taxon>
    </lineage>
</organism>
<evidence type="ECO:0000256" key="2">
    <source>
        <dbReference type="ARBA" id="ARBA00000937"/>
    </source>
</evidence>
<evidence type="ECO:0000256" key="5">
    <source>
        <dbReference type="ARBA" id="ARBA00004569"/>
    </source>
</evidence>
<keyword evidence="11 18" id="KW-0418">Kinase</keyword>
<feature type="binding site" evidence="16">
    <location>
        <position position="171"/>
    </location>
    <ligand>
        <name>ATP</name>
        <dbReference type="ChEBI" id="CHEBI:30616"/>
    </ligand>
</feature>
<evidence type="ECO:0000256" key="9">
    <source>
        <dbReference type="ARBA" id="ARBA00022723"/>
    </source>
</evidence>
<dbReference type="SMART" id="SM00562">
    <property type="entry name" value="NDK"/>
    <property type="match status" value="1"/>
</dbReference>
<dbReference type="Gene3D" id="3.30.70.141">
    <property type="entry name" value="Nucleoside diphosphate kinase-like domain"/>
    <property type="match status" value="1"/>
</dbReference>
<dbReference type="GO" id="GO:0004550">
    <property type="term" value="F:nucleoside diphosphate kinase activity"/>
    <property type="evidence" value="ECO:0007669"/>
    <property type="project" value="UniProtKB-EC"/>
</dbReference>
<dbReference type="GO" id="GO:0006241">
    <property type="term" value="P:CTP biosynthetic process"/>
    <property type="evidence" value="ECO:0007669"/>
    <property type="project" value="InterPro"/>
</dbReference>
<evidence type="ECO:0000256" key="15">
    <source>
        <dbReference type="ARBA" id="ARBA00058621"/>
    </source>
</evidence>
<evidence type="ECO:0000313" key="21">
    <source>
        <dbReference type="EMBL" id="OMO79752.1"/>
    </source>
</evidence>
<comment type="cofactor">
    <cofactor evidence="3">
        <name>Mg(2+)</name>
        <dbReference type="ChEBI" id="CHEBI:18420"/>
    </cofactor>
</comment>
<comment type="catalytic activity">
    <reaction evidence="1 18">
        <text>a 2'-deoxyribonucleoside 5'-diphosphate + ATP = a 2'-deoxyribonucleoside 5'-triphosphate + ADP</text>
        <dbReference type="Rhea" id="RHEA:44640"/>
        <dbReference type="ChEBI" id="CHEBI:30616"/>
        <dbReference type="ChEBI" id="CHEBI:61560"/>
        <dbReference type="ChEBI" id="CHEBI:73316"/>
        <dbReference type="ChEBI" id="CHEBI:456216"/>
        <dbReference type="EC" id="2.7.4.6"/>
    </reaction>
</comment>
<dbReference type="PANTHER" id="PTHR36048">
    <property type="entry name" value="RIBOSOME MATURATION FACTOR"/>
    <property type="match status" value="1"/>
</dbReference>
<dbReference type="EMBL" id="AWWV01010358">
    <property type="protein sequence ID" value="OMO79752.1"/>
    <property type="molecule type" value="Genomic_DNA"/>
</dbReference>
<dbReference type="STRING" id="210143.A0A1R3IAY1"/>
<evidence type="ECO:0000256" key="10">
    <source>
        <dbReference type="ARBA" id="ARBA00022741"/>
    </source>
</evidence>
<dbReference type="GO" id="GO:0046872">
    <property type="term" value="F:metal ion binding"/>
    <property type="evidence" value="ECO:0007669"/>
    <property type="project" value="UniProtKB-KW"/>
</dbReference>
<accession>A0A1R3IAY1</accession>
<evidence type="ECO:0000256" key="4">
    <source>
        <dbReference type="ARBA" id="ARBA00004456"/>
    </source>
</evidence>
<evidence type="ECO:0000256" key="14">
    <source>
        <dbReference type="ARBA" id="ARBA00023080"/>
    </source>
</evidence>
<dbReference type="HAMAP" id="MF_00451">
    <property type="entry name" value="NDP_kinase"/>
    <property type="match status" value="1"/>
</dbReference>
<dbReference type="AlphaFoldDB" id="A0A1R3IAY1"/>
<dbReference type="GO" id="GO:0005524">
    <property type="term" value="F:ATP binding"/>
    <property type="evidence" value="ECO:0007669"/>
    <property type="project" value="UniProtKB-KW"/>
</dbReference>
<protein>
    <recommendedName>
        <fullName evidence="18">Nucleoside diphosphate kinase</fullName>
        <ecNumber evidence="18">2.7.4.6</ecNumber>
    </recommendedName>
</protein>
<feature type="binding site" evidence="16">
    <location>
        <position position="143"/>
    </location>
    <ligand>
        <name>ATP</name>
        <dbReference type="ChEBI" id="CHEBI:30616"/>
    </ligand>
</feature>
<comment type="subunit">
    <text evidence="7">Homohexamer.</text>
</comment>
<feature type="region of interest" description="Disordered" evidence="19">
    <location>
        <begin position="250"/>
        <end position="275"/>
    </location>
</feature>
<comment type="catalytic activity">
    <reaction evidence="2">
        <text>a ribonucleoside 5'-diphosphate + ATP = a ribonucleoside 5'-triphosphate + ADP</text>
        <dbReference type="Rhea" id="RHEA:18113"/>
        <dbReference type="ChEBI" id="CHEBI:30616"/>
        <dbReference type="ChEBI" id="CHEBI:57930"/>
        <dbReference type="ChEBI" id="CHEBI:61557"/>
        <dbReference type="ChEBI" id="CHEBI:456216"/>
        <dbReference type="EC" id="2.7.4.6"/>
    </reaction>
</comment>
<dbReference type="SUPFAM" id="SSF54919">
    <property type="entry name" value="Nucleoside diphosphate kinase, NDK"/>
    <property type="match status" value="1"/>
</dbReference>
<dbReference type="InterPro" id="IPR036850">
    <property type="entry name" value="NDK-like_dom_sf"/>
</dbReference>
<dbReference type="OrthoDB" id="2162449at2759"/>
<dbReference type="FunFam" id="3.30.70.141:FF:000005">
    <property type="entry name" value="Nucleoside diphosphate kinase"/>
    <property type="match status" value="1"/>
</dbReference>
<keyword evidence="13" id="KW-0460">Magnesium</keyword>
<name>A0A1R3IAY1_COCAP</name>
<feature type="compositionally biased region" description="Low complexity" evidence="19">
    <location>
        <begin position="365"/>
        <end position="381"/>
    </location>
</feature>
<dbReference type="InterPro" id="IPR001564">
    <property type="entry name" value="Nucleoside_diP_kinase"/>
</dbReference>
<comment type="similarity">
    <text evidence="6 16 17">Belongs to the NDK family.</text>
</comment>
<evidence type="ECO:0000256" key="3">
    <source>
        <dbReference type="ARBA" id="ARBA00001946"/>
    </source>
</evidence>
<feature type="active site" description="Pros-phosphohistidine intermediate" evidence="16">
    <location>
        <position position="201"/>
    </location>
</feature>
<dbReference type="CDD" id="cd04413">
    <property type="entry name" value="NDPk_I"/>
    <property type="match status" value="1"/>
</dbReference>
<dbReference type="Proteomes" id="UP000188268">
    <property type="component" value="Unassembled WGS sequence"/>
</dbReference>
<evidence type="ECO:0000259" key="20">
    <source>
        <dbReference type="SMART" id="SM00562"/>
    </source>
</evidence>
<keyword evidence="10 18" id="KW-0547">Nucleotide-binding</keyword>
<dbReference type="Pfam" id="PF00334">
    <property type="entry name" value="NDK"/>
    <property type="match status" value="1"/>
</dbReference>
<keyword evidence="14" id="KW-0546">Nucleotide metabolism</keyword>
<dbReference type="GO" id="GO:0005758">
    <property type="term" value="C:mitochondrial intermembrane space"/>
    <property type="evidence" value="ECO:0007669"/>
    <property type="project" value="UniProtKB-SubCell"/>
</dbReference>
<dbReference type="InterPro" id="IPR023005">
    <property type="entry name" value="Nucleoside_diP_kinase_AS"/>
</dbReference>
<feature type="binding site" evidence="16">
    <location>
        <position position="188"/>
    </location>
    <ligand>
        <name>ATP</name>
        <dbReference type="ChEBI" id="CHEBI:30616"/>
    </ligand>
</feature>
<gene>
    <name evidence="21" type="ORF">CCACVL1_13437</name>
</gene>
<reference evidence="21 22" key="1">
    <citation type="submission" date="2013-09" db="EMBL/GenBank/DDBJ databases">
        <title>Corchorus capsularis genome sequencing.</title>
        <authorList>
            <person name="Alam M."/>
            <person name="Haque M.S."/>
            <person name="Islam M.S."/>
            <person name="Emdad E.M."/>
            <person name="Islam M.M."/>
            <person name="Ahmed B."/>
            <person name="Halim A."/>
            <person name="Hossen Q.M.M."/>
            <person name="Hossain M.Z."/>
            <person name="Ahmed R."/>
            <person name="Khan M.M."/>
            <person name="Islam R."/>
            <person name="Rashid M.M."/>
            <person name="Khan S.A."/>
            <person name="Rahman M.S."/>
            <person name="Alam M."/>
        </authorList>
    </citation>
    <scope>NUCLEOTIDE SEQUENCE [LARGE SCALE GENOMIC DNA]</scope>
    <source>
        <strain evidence="22">cv. CVL-1</strain>
        <tissue evidence="21">Whole seedling</tissue>
    </source>
</reference>
<keyword evidence="8 18" id="KW-0808">Transferase</keyword>
<dbReference type="GO" id="GO:0006183">
    <property type="term" value="P:GTP biosynthetic process"/>
    <property type="evidence" value="ECO:0007669"/>
    <property type="project" value="InterPro"/>
</dbReference>
<evidence type="ECO:0000313" key="22">
    <source>
        <dbReference type="Proteomes" id="UP000188268"/>
    </source>
</evidence>
<sequence>MSSQFFRSASKAARSILSASKSSRFYSEGRAVAAAAAVSLSGKAPLLASAYGRTASANASKGWLSGVLALPVAAYMLQDQEAHAAEMERTFIAIKPDGVQRGLISEIISRFERKGFKLVAIKIMTPSKEFAQKHYDDLKERPFFNGLCEFLSSGPVIAMVWEGEGVIKYGRKLIGATDPQKSEPGTIRGDLAVVVGRNIIHGSDGPETAKNEINLWFKPQELMAAKPLTTEAIALTEKKMDMTLDQIIKMSKNSSNKNKKLPRASNKSQKPVNHSVKEKALKVRQYMNSRSAVRQGVLAQRRSNFQGNRFPLAAEAARRAAAAPLRVRAFNGGRVANMMNKPRIGAPPVQRRAANGFSSKPQPQPQRQQQQQQQQQQQDQQVNGVTKQRPQTLDSLFANMKEQRMRGHAVEPSFICLSVDAKLIELDTSQLVIFYYKHALQRFLCEDVTDRDSCVLF</sequence>
<dbReference type="PROSITE" id="PS00469">
    <property type="entry name" value="NDPK"/>
    <property type="match status" value="1"/>
</dbReference>
<comment type="caution">
    <text evidence="21">The sequence shown here is derived from an EMBL/GenBank/DDBJ whole genome shotgun (WGS) entry which is preliminary data.</text>
</comment>
<feature type="region of interest" description="Disordered" evidence="19">
    <location>
        <begin position="338"/>
        <end position="389"/>
    </location>
</feature>